<evidence type="ECO:0000256" key="1">
    <source>
        <dbReference type="ARBA" id="ARBA00006484"/>
    </source>
</evidence>
<comment type="caution">
    <text evidence="3">The sequence shown here is derived from an EMBL/GenBank/DDBJ whole genome shotgun (WGS) entry which is preliminary data.</text>
</comment>
<dbReference type="SUPFAM" id="SSF51735">
    <property type="entry name" value="NAD(P)-binding Rossmann-fold domains"/>
    <property type="match status" value="1"/>
</dbReference>
<evidence type="ECO:0000256" key="2">
    <source>
        <dbReference type="ARBA" id="ARBA00023002"/>
    </source>
</evidence>
<name>A0A9X2BGQ7_9VIBR</name>
<reference evidence="3" key="1">
    <citation type="submission" date="2021-11" db="EMBL/GenBank/DDBJ databases">
        <title>Vibrio ZSDE26 sp. nov. and Vibrio ZSDZ34 sp. nov., isolated from coastal seawater in Qingdao.</title>
        <authorList>
            <person name="Zhang P."/>
        </authorList>
    </citation>
    <scope>NUCLEOTIDE SEQUENCE</scope>
    <source>
        <strain evidence="3">ZSDE26</strain>
    </source>
</reference>
<dbReference type="InterPro" id="IPR002347">
    <property type="entry name" value="SDR_fam"/>
</dbReference>
<comment type="similarity">
    <text evidence="1">Belongs to the short-chain dehydrogenases/reductases (SDR) family.</text>
</comment>
<dbReference type="PANTHER" id="PTHR43639:SF1">
    <property type="entry name" value="SHORT-CHAIN DEHYDROGENASE_REDUCTASE FAMILY PROTEIN"/>
    <property type="match status" value="1"/>
</dbReference>
<gene>
    <name evidence="3" type="ORF">KP803_02440</name>
</gene>
<dbReference type="PRINTS" id="PR00081">
    <property type="entry name" value="GDHRDH"/>
</dbReference>
<dbReference type="GO" id="GO:0016491">
    <property type="term" value="F:oxidoreductase activity"/>
    <property type="evidence" value="ECO:0007669"/>
    <property type="project" value="UniProtKB-KW"/>
</dbReference>
<keyword evidence="2" id="KW-0560">Oxidoreductase</keyword>
<dbReference type="AlphaFoldDB" id="A0A9X2BGQ7"/>
<dbReference type="InterPro" id="IPR036291">
    <property type="entry name" value="NAD(P)-bd_dom_sf"/>
</dbReference>
<protein>
    <submittedName>
        <fullName evidence="3">SDR family oxidoreductase</fullName>
    </submittedName>
</protein>
<dbReference type="PANTHER" id="PTHR43639">
    <property type="entry name" value="OXIDOREDUCTASE, SHORT-CHAIN DEHYDROGENASE/REDUCTASE FAMILY (AFU_ORTHOLOGUE AFUA_5G02870)"/>
    <property type="match status" value="1"/>
</dbReference>
<dbReference type="RefSeq" id="WP_248007234.1">
    <property type="nucleotide sequence ID" value="NZ_JAJHVV010000001.1"/>
</dbReference>
<sequence length="227" mass="25151">MDIKSAVILITSAGSLLGGTLATHFASLGAKLVICDQDIELLNDTYHRCSIISDDVHYFKVDDYSLDSIHQLFDFVDEKFQRSPDVLVNNWPNAPLPGLISDQSAEQFSDKLTSLASTLFGFGQASAERMCLEKKEGVIVNVISVDNTNDFEGFENASSIVTGFTQSWAKELTPFNIRVGGVVPALSRSSRKSDYHWHQVRDELIRNTEYIVANDYFSGRIMAAEAS</sequence>
<evidence type="ECO:0000313" key="3">
    <source>
        <dbReference type="EMBL" id="MCK6262130.1"/>
    </source>
</evidence>
<dbReference type="EMBL" id="JAJHVV010000001">
    <property type="protein sequence ID" value="MCK6262130.1"/>
    <property type="molecule type" value="Genomic_DNA"/>
</dbReference>
<dbReference type="Gene3D" id="3.40.50.720">
    <property type="entry name" value="NAD(P)-binding Rossmann-like Domain"/>
    <property type="match status" value="1"/>
</dbReference>
<organism evidence="3 4">
    <name type="scientific">Vibrio amylolyticus</name>
    <dbReference type="NCBI Taxonomy" id="2847292"/>
    <lineage>
        <taxon>Bacteria</taxon>
        <taxon>Pseudomonadati</taxon>
        <taxon>Pseudomonadota</taxon>
        <taxon>Gammaproteobacteria</taxon>
        <taxon>Vibrionales</taxon>
        <taxon>Vibrionaceae</taxon>
        <taxon>Vibrio</taxon>
    </lineage>
</organism>
<proteinExistence type="inferred from homology"/>
<keyword evidence="4" id="KW-1185">Reference proteome</keyword>
<accession>A0A9X2BGQ7</accession>
<dbReference type="CDD" id="cd05233">
    <property type="entry name" value="SDR_c"/>
    <property type="match status" value="1"/>
</dbReference>
<dbReference type="Proteomes" id="UP001139559">
    <property type="component" value="Unassembled WGS sequence"/>
</dbReference>
<dbReference type="Pfam" id="PF00106">
    <property type="entry name" value="adh_short"/>
    <property type="match status" value="1"/>
</dbReference>
<evidence type="ECO:0000313" key="4">
    <source>
        <dbReference type="Proteomes" id="UP001139559"/>
    </source>
</evidence>
<dbReference type="NCBIfam" id="NF006464">
    <property type="entry name" value="PRK08862.1"/>
    <property type="match status" value="1"/>
</dbReference>